<evidence type="ECO:0000256" key="1">
    <source>
        <dbReference type="ARBA" id="ARBA00001947"/>
    </source>
</evidence>
<sequence length="399" mass="44772">MPTEAPHFEHLTWAPPRRTDTLTPGTALSQVLDFRGFDSDQIREITHLLGAYRSPRALRPGTTLLFSAGADSVPDRIRLELNPDSLLHFVRSDSLWTTRIESVPFVMDTVRISGAIESSLWSAHLSGDLERFGKKDFEELVYDLADIFAWKVDFTRDLRRGDGLRVALERKVRPDGSIRSRHFLAIELRNGDRVLRAIPQPRPGGRFAYFDEEGRSLRGAFLRYPVPYRITSHFTTRRFHPLLKQWRAHEGIDYGAPAGAPVEATASGVVTRAGWMGAYGRLVELRHPGEIRTRYAHLSSIPDDVQPGAHVDQGQIIGRVGSSGLATGPHLHYEFLLNGRHRDPLTVELPNAPSIDASQLAEFRRDRDDALALLYGVPISDAIRVSLTNGWVRNTARGR</sequence>
<accession>A0A538SUU4</accession>
<keyword evidence="5" id="KW-0378">Hydrolase</keyword>
<evidence type="ECO:0000313" key="10">
    <source>
        <dbReference type="EMBL" id="TMQ55121.1"/>
    </source>
</evidence>
<dbReference type="Pfam" id="PF19425">
    <property type="entry name" value="Csd3_N2"/>
    <property type="match status" value="1"/>
</dbReference>
<keyword evidence="3" id="KW-0645">Protease</keyword>
<dbReference type="Pfam" id="PF01551">
    <property type="entry name" value="Peptidase_M23"/>
    <property type="match status" value="1"/>
</dbReference>
<evidence type="ECO:0000313" key="11">
    <source>
        <dbReference type="Proteomes" id="UP000319829"/>
    </source>
</evidence>
<reference evidence="10 11" key="1">
    <citation type="journal article" date="2019" name="Nat. Microbiol.">
        <title>Mediterranean grassland soil C-N compound turnover is dependent on rainfall and depth, and is mediated by genomically divergent microorganisms.</title>
        <authorList>
            <person name="Diamond S."/>
            <person name="Andeer P.F."/>
            <person name="Li Z."/>
            <person name="Crits-Christoph A."/>
            <person name="Burstein D."/>
            <person name="Anantharaman K."/>
            <person name="Lane K.R."/>
            <person name="Thomas B.C."/>
            <person name="Pan C."/>
            <person name="Northen T.R."/>
            <person name="Banfield J.F."/>
        </authorList>
    </citation>
    <scope>NUCLEOTIDE SEQUENCE [LARGE SCALE GENOMIC DNA]</scope>
    <source>
        <strain evidence="10">WS_4</strain>
    </source>
</reference>
<dbReference type="InterPro" id="IPR045834">
    <property type="entry name" value="Csd3_N2"/>
</dbReference>
<evidence type="ECO:0000256" key="6">
    <source>
        <dbReference type="ARBA" id="ARBA00022833"/>
    </source>
</evidence>
<dbReference type="SUPFAM" id="SSF51261">
    <property type="entry name" value="Duplicated hybrid motif"/>
    <property type="match status" value="1"/>
</dbReference>
<dbReference type="AlphaFoldDB" id="A0A538SUU4"/>
<dbReference type="PANTHER" id="PTHR21666:SF288">
    <property type="entry name" value="CELL DIVISION PROTEIN YTFB"/>
    <property type="match status" value="1"/>
</dbReference>
<evidence type="ECO:0000259" key="8">
    <source>
        <dbReference type="Pfam" id="PF01551"/>
    </source>
</evidence>
<dbReference type="InterPro" id="IPR011055">
    <property type="entry name" value="Dup_hybrid_motif"/>
</dbReference>
<evidence type="ECO:0000256" key="7">
    <source>
        <dbReference type="ARBA" id="ARBA00023049"/>
    </source>
</evidence>
<dbReference type="GO" id="GO:0046872">
    <property type="term" value="F:metal ion binding"/>
    <property type="evidence" value="ECO:0007669"/>
    <property type="project" value="UniProtKB-KW"/>
</dbReference>
<dbReference type="CDD" id="cd12797">
    <property type="entry name" value="M23_peptidase"/>
    <property type="match status" value="1"/>
</dbReference>
<dbReference type="PANTHER" id="PTHR21666">
    <property type="entry name" value="PEPTIDASE-RELATED"/>
    <property type="match status" value="1"/>
</dbReference>
<dbReference type="EMBL" id="VBOU01000042">
    <property type="protein sequence ID" value="TMQ55121.1"/>
    <property type="molecule type" value="Genomic_DNA"/>
</dbReference>
<dbReference type="Proteomes" id="UP000319829">
    <property type="component" value="Unassembled WGS sequence"/>
</dbReference>
<comment type="caution">
    <text evidence="10">The sequence shown here is derived from an EMBL/GenBank/DDBJ whole genome shotgun (WGS) entry which is preliminary data.</text>
</comment>
<evidence type="ECO:0000256" key="2">
    <source>
        <dbReference type="ARBA" id="ARBA00004196"/>
    </source>
</evidence>
<keyword evidence="4" id="KW-0479">Metal-binding</keyword>
<name>A0A538SUU4_UNCEI</name>
<comment type="cofactor">
    <cofactor evidence="1">
        <name>Zn(2+)</name>
        <dbReference type="ChEBI" id="CHEBI:29105"/>
    </cofactor>
</comment>
<evidence type="ECO:0000256" key="4">
    <source>
        <dbReference type="ARBA" id="ARBA00022723"/>
    </source>
</evidence>
<organism evidence="10 11">
    <name type="scientific">Eiseniibacteriota bacterium</name>
    <dbReference type="NCBI Taxonomy" id="2212470"/>
    <lineage>
        <taxon>Bacteria</taxon>
        <taxon>Candidatus Eiseniibacteriota</taxon>
    </lineage>
</organism>
<evidence type="ECO:0000259" key="9">
    <source>
        <dbReference type="Pfam" id="PF19425"/>
    </source>
</evidence>
<comment type="subcellular location">
    <subcellularLocation>
        <location evidence="2">Cell envelope</location>
    </subcellularLocation>
</comment>
<dbReference type="GO" id="GO:0006508">
    <property type="term" value="P:proteolysis"/>
    <property type="evidence" value="ECO:0007669"/>
    <property type="project" value="UniProtKB-KW"/>
</dbReference>
<evidence type="ECO:0000256" key="5">
    <source>
        <dbReference type="ARBA" id="ARBA00022801"/>
    </source>
</evidence>
<evidence type="ECO:0000256" key="3">
    <source>
        <dbReference type="ARBA" id="ARBA00022670"/>
    </source>
</evidence>
<dbReference type="Gene3D" id="3.10.450.350">
    <property type="match status" value="1"/>
</dbReference>
<keyword evidence="7" id="KW-0482">Metalloprotease</keyword>
<dbReference type="Gene3D" id="2.70.70.10">
    <property type="entry name" value="Glucose Permease (Domain IIA)"/>
    <property type="match status" value="1"/>
</dbReference>
<keyword evidence="6" id="KW-0862">Zinc</keyword>
<protein>
    <submittedName>
        <fullName evidence="10">Uncharacterized protein</fullName>
    </submittedName>
</protein>
<dbReference type="InterPro" id="IPR016047">
    <property type="entry name" value="M23ase_b-sheet_dom"/>
</dbReference>
<feature type="domain" description="M23ase beta-sheet core" evidence="8">
    <location>
        <begin position="248"/>
        <end position="344"/>
    </location>
</feature>
<dbReference type="GO" id="GO:0030313">
    <property type="term" value="C:cell envelope"/>
    <property type="evidence" value="ECO:0007669"/>
    <property type="project" value="UniProtKB-SubCell"/>
</dbReference>
<dbReference type="InterPro" id="IPR050570">
    <property type="entry name" value="Cell_wall_metabolism_enzyme"/>
</dbReference>
<feature type="domain" description="Csd3-like second N-terminal" evidence="9">
    <location>
        <begin position="141"/>
        <end position="235"/>
    </location>
</feature>
<dbReference type="GO" id="GO:0004222">
    <property type="term" value="F:metalloendopeptidase activity"/>
    <property type="evidence" value="ECO:0007669"/>
    <property type="project" value="TreeGrafter"/>
</dbReference>
<gene>
    <name evidence="10" type="ORF">E6K74_04105</name>
</gene>
<proteinExistence type="predicted"/>